<dbReference type="Proteomes" id="UP001431209">
    <property type="component" value="Unassembled WGS sequence"/>
</dbReference>
<evidence type="ECO:0000313" key="1">
    <source>
        <dbReference type="EMBL" id="KAL0486889.1"/>
    </source>
</evidence>
<gene>
    <name evidence="1" type="ORF">AKO1_001216</name>
</gene>
<dbReference type="AlphaFoldDB" id="A0AAW2ZC61"/>
<organism evidence="1 2">
    <name type="scientific">Acrasis kona</name>
    <dbReference type="NCBI Taxonomy" id="1008807"/>
    <lineage>
        <taxon>Eukaryota</taxon>
        <taxon>Discoba</taxon>
        <taxon>Heterolobosea</taxon>
        <taxon>Tetramitia</taxon>
        <taxon>Eutetramitia</taxon>
        <taxon>Acrasidae</taxon>
        <taxon>Acrasis</taxon>
    </lineage>
</organism>
<evidence type="ECO:0000313" key="2">
    <source>
        <dbReference type="Proteomes" id="UP001431209"/>
    </source>
</evidence>
<proteinExistence type="predicted"/>
<name>A0AAW2ZC61_9EUKA</name>
<dbReference type="EMBL" id="JAOPGA020001276">
    <property type="protein sequence ID" value="KAL0486889.1"/>
    <property type="molecule type" value="Genomic_DNA"/>
</dbReference>
<reference evidence="1 2" key="1">
    <citation type="submission" date="2024-03" db="EMBL/GenBank/DDBJ databases">
        <title>The Acrasis kona genome and developmental transcriptomes reveal deep origins of eukaryotic multicellular pathways.</title>
        <authorList>
            <person name="Sheikh S."/>
            <person name="Fu C.-J."/>
            <person name="Brown M.W."/>
            <person name="Baldauf S.L."/>
        </authorList>
    </citation>
    <scope>NUCLEOTIDE SEQUENCE [LARGE SCALE GENOMIC DNA]</scope>
    <source>
        <strain evidence="1 2">ATCC MYA-3509</strain>
    </source>
</reference>
<comment type="caution">
    <text evidence="1">The sequence shown here is derived from an EMBL/GenBank/DDBJ whole genome shotgun (WGS) entry which is preliminary data.</text>
</comment>
<accession>A0AAW2ZC61</accession>
<keyword evidence="2" id="KW-1185">Reference proteome</keyword>
<sequence>MIQKKMGLTCSSLTECCTEYDQPYTRDKCFNHRRSRYRPYQCTHIDATTTTLSTTIIQEEQVTIIEEYKSFKKTTTRIKK</sequence>
<protein>
    <submittedName>
        <fullName evidence="1">Uncharacterized protein</fullName>
    </submittedName>
</protein>